<dbReference type="EMBL" id="WAEM01000002">
    <property type="protein sequence ID" value="KAB1156921.1"/>
    <property type="molecule type" value="Genomic_DNA"/>
</dbReference>
<reference evidence="3 4" key="1">
    <citation type="submission" date="2019-09" db="EMBL/GenBank/DDBJ databases">
        <title>Flavobacterium sp. nov., isolated from glacier ice.</title>
        <authorList>
            <person name="Liu Q."/>
        </authorList>
    </citation>
    <scope>NUCLEOTIDE SEQUENCE [LARGE SCALE GENOMIC DNA]</scope>
    <source>
        <strain evidence="3 4">NBRC 112527</strain>
    </source>
</reference>
<evidence type="ECO:0000259" key="2">
    <source>
        <dbReference type="Pfam" id="PF18962"/>
    </source>
</evidence>
<feature type="domain" description="Secretion system C-terminal sorting" evidence="2">
    <location>
        <begin position="407"/>
        <end position="475"/>
    </location>
</feature>
<proteinExistence type="predicted"/>
<dbReference type="InterPro" id="IPR026444">
    <property type="entry name" value="Secre_tail"/>
</dbReference>
<comment type="caution">
    <text evidence="3">The sequence shown here is derived from an EMBL/GenBank/DDBJ whole genome shotgun (WGS) entry which is preliminary data.</text>
</comment>
<organism evidence="3 4">
    <name type="scientific">Flavobacterium luteum</name>
    <dbReference type="NCBI Taxonomy" id="2026654"/>
    <lineage>
        <taxon>Bacteria</taxon>
        <taxon>Pseudomonadati</taxon>
        <taxon>Bacteroidota</taxon>
        <taxon>Flavobacteriia</taxon>
        <taxon>Flavobacteriales</taxon>
        <taxon>Flavobacteriaceae</taxon>
        <taxon>Flavobacterium</taxon>
    </lineage>
</organism>
<dbReference type="Proteomes" id="UP000490922">
    <property type="component" value="Unassembled WGS sequence"/>
</dbReference>
<dbReference type="AlphaFoldDB" id="A0A7J5AH38"/>
<dbReference type="RefSeq" id="WP_151106915.1">
    <property type="nucleotide sequence ID" value="NZ_WAEM01000002.1"/>
</dbReference>
<dbReference type="NCBIfam" id="TIGR04183">
    <property type="entry name" value="Por_Secre_tail"/>
    <property type="match status" value="1"/>
</dbReference>
<evidence type="ECO:0000313" key="3">
    <source>
        <dbReference type="EMBL" id="KAB1156921.1"/>
    </source>
</evidence>
<dbReference type="InterPro" id="IPR014755">
    <property type="entry name" value="Cu-Rt/internalin_Ig-like"/>
</dbReference>
<sequence length="481" mass="51589">MNDKDSQIIDLQIFKCCTADADGDGVCDSEDQCVGNNSQDANQNGIPDSCDTASTINSKPYTLANTIGVSVSGTTITKTASSTWGNAGSLNSGLTLSDGGYLTYKVKNNNGVFVGLSVADTDYNYTTIENALYTRSDNNIYVYENGTDKSGIIKAYTTTSVLKIMYQGGRVKYFCDENLIYVSSTFYTNTSLKVDFSMNHINSQIIDLQLFESCKEPIFENVGIIGNGSVTYQLPLTSSNGIAGTWNPNTLAEGEQDYTFTPNSGQCANPITISFMVLKPKTILAFDEDFTDTAINGNTGGQTPSVFTNDEINFTDVVTSTNATVALLAVTPTATLTINPDGTITIPRNTPAGTYSVDYKITSIACPLNNDSATATINVTTTSAARKAKSKAKGESTQSQLTEKITVYPNPSTAIFTIDLTGTNGEYNTIIIHNLLGQTMYQDSLVPKASNPIDLSNAPSGYYMARVSSSNESKTFQLIKK</sequence>
<keyword evidence="1" id="KW-0732">Signal</keyword>
<keyword evidence="4" id="KW-1185">Reference proteome</keyword>
<dbReference type="Pfam" id="PF18962">
    <property type="entry name" value="Por_Secre_tail"/>
    <property type="match status" value="1"/>
</dbReference>
<protein>
    <submittedName>
        <fullName evidence="3">T9SS type A sorting domain-containing protein</fullName>
    </submittedName>
</protein>
<dbReference type="Gene3D" id="2.60.40.1220">
    <property type="match status" value="1"/>
</dbReference>
<dbReference type="OrthoDB" id="1330274at2"/>
<accession>A0A7J5AH38</accession>
<name>A0A7J5AH38_9FLAO</name>
<gene>
    <name evidence="3" type="ORF">F6464_06110</name>
</gene>
<evidence type="ECO:0000313" key="4">
    <source>
        <dbReference type="Proteomes" id="UP000490922"/>
    </source>
</evidence>
<evidence type="ECO:0000256" key="1">
    <source>
        <dbReference type="ARBA" id="ARBA00022729"/>
    </source>
</evidence>